<dbReference type="PANTHER" id="PTHR43777">
    <property type="entry name" value="MOLYBDENUM COFACTOR CYTIDYLYLTRANSFERASE"/>
    <property type="match status" value="1"/>
</dbReference>
<keyword evidence="3" id="KW-0808">Transferase</keyword>
<reference evidence="4 6" key="3">
    <citation type="submission" date="2019-03" db="EMBL/GenBank/DDBJ databases">
        <authorList>
            <consortium name="Pathogen Informatics"/>
        </authorList>
    </citation>
    <scope>NUCLEOTIDE SEQUENCE [LARGE SCALE GENOMIC DNA]</scope>
    <source>
        <strain evidence="4 6">NCTC12282</strain>
    </source>
</reference>
<accession>A0A2C6DEN5</accession>
<evidence type="ECO:0000259" key="2">
    <source>
        <dbReference type="Pfam" id="PF12804"/>
    </source>
</evidence>
<dbReference type="Proteomes" id="UP000373449">
    <property type="component" value="Unassembled WGS sequence"/>
</dbReference>
<evidence type="ECO:0000256" key="1">
    <source>
        <dbReference type="ARBA" id="ARBA00022842"/>
    </source>
</evidence>
<proteinExistence type="predicted"/>
<dbReference type="Gene3D" id="3.90.550.10">
    <property type="entry name" value="Spore Coat Polysaccharide Biosynthesis Protein SpsA, Chain A"/>
    <property type="match status" value="1"/>
</dbReference>
<evidence type="ECO:0000313" key="4">
    <source>
        <dbReference type="EMBL" id="VFS46795.1"/>
    </source>
</evidence>
<dbReference type="EMBL" id="CAADJA010000002">
    <property type="protein sequence ID" value="VFS46795.1"/>
    <property type="molecule type" value="Genomic_DNA"/>
</dbReference>
<evidence type="ECO:0000313" key="3">
    <source>
        <dbReference type="EMBL" id="PHI28748.1"/>
    </source>
</evidence>
<dbReference type="PANTHER" id="PTHR43777:SF1">
    <property type="entry name" value="MOLYBDENUM COFACTOR CYTIDYLYLTRANSFERASE"/>
    <property type="match status" value="1"/>
</dbReference>
<dbReference type="EMBL" id="PDDX01000001">
    <property type="protein sequence ID" value="PHI28748.1"/>
    <property type="molecule type" value="Genomic_DNA"/>
</dbReference>
<dbReference type="CDD" id="cd04182">
    <property type="entry name" value="GT_2_like_f"/>
    <property type="match status" value="1"/>
</dbReference>
<name>A0A2C6DEN5_9GAMM</name>
<dbReference type="GO" id="GO:0016779">
    <property type="term" value="F:nucleotidyltransferase activity"/>
    <property type="evidence" value="ECO:0007669"/>
    <property type="project" value="UniProtKB-ARBA"/>
</dbReference>
<reference evidence="3" key="2">
    <citation type="submission" date="2017-09" db="EMBL/GenBank/DDBJ databases">
        <title>FDA dAtabase for Regulatory Grade micrObial Sequences (FDA-ARGOS): Supporting development and validation of Infectious Disease Dx tests.</title>
        <authorList>
            <person name="Minogue T."/>
            <person name="Wolcott M."/>
            <person name="Wasieloski L."/>
            <person name="Aguilar W."/>
            <person name="Moore D."/>
            <person name="Tallon L.J."/>
            <person name="Sadzewicz L."/>
            <person name="Ott S."/>
            <person name="Zhao X."/>
            <person name="Nagaraj S."/>
            <person name="Vavikolanu K."/>
            <person name="Aluvathingal J."/>
            <person name="Nadendla S."/>
            <person name="Sichtig H."/>
        </authorList>
    </citation>
    <scope>NUCLEOTIDE SEQUENCE</scope>
    <source>
        <strain evidence="3">FDAARGOS_387</strain>
    </source>
</reference>
<dbReference type="Pfam" id="PF12804">
    <property type="entry name" value="NTP_transf_3"/>
    <property type="match status" value="1"/>
</dbReference>
<reference evidence="5" key="1">
    <citation type="submission" date="2017-09" db="EMBL/GenBank/DDBJ databases">
        <title>FDA dAtabase for Regulatory Grade micrObial Sequences (FDA-ARGOS): Supporting development and validation of Infectious Disease Dx tests.</title>
        <authorList>
            <person name="Minogue T."/>
            <person name="Wolcott M."/>
            <person name="Wasieloski L."/>
            <person name="Aguilar W."/>
            <person name="Moore D."/>
            <person name="Tallon L."/>
            <person name="Sadzewicz L."/>
            <person name="Ott S."/>
            <person name="Zhao X."/>
            <person name="Nagaraj S."/>
            <person name="Vavikolanu K."/>
            <person name="Aluvathingal J."/>
            <person name="Nadendla S."/>
            <person name="Sichtig H."/>
        </authorList>
    </citation>
    <scope>NUCLEOTIDE SEQUENCE [LARGE SCALE GENOMIC DNA]</scope>
    <source>
        <strain evidence="5">FDAARGOS_387</strain>
    </source>
</reference>
<evidence type="ECO:0000313" key="6">
    <source>
        <dbReference type="Proteomes" id="UP000373449"/>
    </source>
</evidence>
<sequence>MTVGIVIVAAGLGTRFRQQSGNPRANKLMAGCAVVGELVLPVFTHALRHALQASDNVMVVTRPDYYEIQRQSERSGCRCIYLDSAGLGESIAAGVQNTPDWQGWLIALADMPFIQPKTFTTVANSLASNVIARPVYQQQAGHPVGFGADFRSELMALQGDNGARSLFQRCTPLMIPVNDAGVLRDIDKPDDLIDPIF</sequence>
<protein>
    <submittedName>
        <fullName evidence="4">Molybdenum hydroxylase accessory protein, YgfJ family</fullName>
    </submittedName>
    <submittedName>
        <fullName evidence="3">Nucleotidyltransferase family protein</fullName>
    </submittedName>
</protein>
<evidence type="ECO:0000313" key="5">
    <source>
        <dbReference type="Proteomes" id="UP000224974"/>
    </source>
</evidence>
<dbReference type="STRING" id="1111728.GCA_000427805_02377"/>
<dbReference type="RefSeq" id="WP_029095080.1">
    <property type="nucleotide sequence ID" value="NZ_BRLG01000019.1"/>
</dbReference>
<organism evidence="3 5">
    <name type="scientific">Budvicia aquatica</name>
    <dbReference type="NCBI Taxonomy" id="82979"/>
    <lineage>
        <taxon>Bacteria</taxon>
        <taxon>Pseudomonadati</taxon>
        <taxon>Pseudomonadota</taxon>
        <taxon>Gammaproteobacteria</taxon>
        <taxon>Enterobacterales</taxon>
        <taxon>Budviciaceae</taxon>
        <taxon>Budvicia</taxon>
    </lineage>
</organism>
<keyword evidence="1" id="KW-0460">Magnesium</keyword>
<dbReference type="SUPFAM" id="SSF53448">
    <property type="entry name" value="Nucleotide-diphospho-sugar transferases"/>
    <property type="match status" value="1"/>
</dbReference>
<dbReference type="InterPro" id="IPR029044">
    <property type="entry name" value="Nucleotide-diphossugar_trans"/>
</dbReference>
<keyword evidence="5" id="KW-1185">Reference proteome</keyword>
<gene>
    <name evidence="3" type="ORF">CRN84_05165</name>
    <name evidence="4" type="ORF">NCTC12282_01725</name>
</gene>
<dbReference type="InterPro" id="IPR025877">
    <property type="entry name" value="MobA-like_NTP_Trfase"/>
</dbReference>
<dbReference type="AlphaFoldDB" id="A0A2C6DEN5"/>
<dbReference type="Proteomes" id="UP000224974">
    <property type="component" value="Unassembled WGS sequence"/>
</dbReference>
<feature type="domain" description="MobA-like NTP transferase" evidence="2">
    <location>
        <begin position="6"/>
        <end position="169"/>
    </location>
</feature>
<dbReference type="OrthoDB" id="5298023at2"/>